<dbReference type="Proteomes" id="UP001055439">
    <property type="component" value="Chromosome 9"/>
</dbReference>
<proteinExistence type="predicted"/>
<dbReference type="PANTHER" id="PTHR34191:SF20">
    <property type="entry name" value="LATE EMBRYOGENESIS ABUNDANT PROTEIN (LEA) FAMILY PROTEIN"/>
    <property type="match status" value="1"/>
</dbReference>
<dbReference type="AlphaFoldDB" id="A0A9E7I9Y8"/>
<evidence type="ECO:0000256" key="1">
    <source>
        <dbReference type="SAM" id="MobiDB-lite"/>
    </source>
</evidence>
<feature type="compositionally biased region" description="Low complexity" evidence="1">
    <location>
        <begin position="10"/>
        <end position="19"/>
    </location>
</feature>
<evidence type="ECO:0000313" key="2">
    <source>
        <dbReference type="EMBL" id="URE45403.1"/>
    </source>
</evidence>
<gene>
    <name evidence="2" type="ORF">MUK42_11802</name>
</gene>
<feature type="region of interest" description="Disordered" evidence="1">
    <location>
        <begin position="1"/>
        <end position="33"/>
    </location>
</feature>
<keyword evidence="3" id="KW-1185">Reference proteome</keyword>
<protein>
    <submittedName>
        <fullName evidence="2">Uncharacterized protein</fullName>
    </submittedName>
</protein>
<reference evidence="2" key="1">
    <citation type="submission" date="2022-05" db="EMBL/GenBank/DDBJ databases">
        <title>The Musa troglodytarum L. genome provides insights into the mechanism of non-climacteric behaviour and enrichment of carotenoids.</title>
        <authorList>
            <person name="Wang J."/>
        </authorList>
    </citation>
    <scope>NUCLEOTIDE SEQUENCE</scope>
    <source>
        <tissue evidence="2">Leaf</tissue>
    </source>
</reference>
<organism evidence="2 3">
    <name type="scientific">Musa troglodytarum</name>
    <name type="common">fe'i banana</name>
    <dbReference type="NCBI Taxonomy" id="320322"/>
    <lineage>
        <taxon>Eukaryota</taxon>
        <taxon>Viridiplantae</taxon>
        <taxon>Streptophyta</taxon>
        <taxon>Embryophyta</taxon>
        <taxon>Tracheophyta</taxon>
        <taxon>Spermatophyta</taxon>
        <taxon>Magnoliopsida</taxon>
        <taxon>Liliopsida</taxon>
        <taxon>Zingiberales</taxon>
        <taxon>Musaceae</taxon>
        <taxon>Musa</taxon>
    </lineage>
</organism>
<dbReference type="EMBL" id="CP097511">
    <property type="protein sequence ID" value="URE45403.1"/>
    <property type="molecule type" value="Genomic_DNA"/>
</dbReference>
<accession>A0A9E7I9Y8</accession>
<name>A0A9E7I9Y8_9LILI</name>
<sequence>MADQSDMKFQAGQAAGQAQLKKDELVSSARDAAESCKQSCKQAGGVMQQTGEKMMTWLRGQPM</sequence>
<dbReference type="InterPro" id="IPR039624">
    <property type="entry name" value="LEA1/2/D7/KIN2"/>
</dbReference>
<dbReference type="PANTHER" id="PTHR34191">
    <property type="entry name" value="LATE EMBRYOGENESIS ABUNDANT PROTEIN (LEA) FAMILY PROTEIN"/>
    <property type="match status" value="1"/>
</dbReference>
<evidence type="ECO:0000313" key="3">
    <source>
        <dbReference type="Proteomes" id="UP001055439"/>
    </source>
</evidence>